<dbReference type="SUPFAM" id="SSF52540">
    <property type="entry name" value="P-loop containing nucleoside triphosphate hydrolases"/>
    <property type="match status" value="1"/>
</dbReference>
<dbReference type="GO" id="GO:0005524">
    <property type="term" value="F:ATP binding"/>
    <property type="evidence" value="ECO:0007669"/>
    <property type="project" value="UniProtKB-KW"/>
</dbReference>
<keyword evidence="4" id="KW-0902">Two-component regulatory system</keyword>
<dbReference type="SMART" id="SM00382">
    <property type="entry name" value="AAA"/>
    <property type="match status" value="1"/>
</dbReference>
<evidence type="ECO:0000313" key="10">
    <source>
        <dbReference type="EMBL" id="PWF21861.1"/>
    </source>
</evidence>
<dbReference type="Gene3D" id="1.10.8.60">
    <property type="match status" value="1"/>
</dbReference>
<dbReference type="InterPro" id="IPR058031">
    <property type="entry name" value="AAA_lid_NorR"/>
</dbReference>
<dbReference type="InterPro" id="IPR003593">
    <property type="entry name" value="AAA+_ATPase"/>
</dbReference>
<evidence type="ECO:0000256" key="3">
    <source>
        <dbReference type="ARBA" id="ARBA00022840"/>
    </source>
</evidence>
<dbReference type="PROSITE" id="PS00675">
    <property type="entry name" value="SIGMA54_INTERACT_1"/>
    <property type="match status" value="1"/>
</dbReference>
<gene>
    <name evidence="10" type="ORF">DD235_13780</name>
</gene>
<dbReference type="AlphaFoldDB" id="A0A2V1JV60"/>
<dbReference type="InterPro" id="IPR002078">
    <property type="entry name" value="Sigma_54_int"/>
</dbReference>
<dbReference type="PANTHER" id="PTHR32071:SF57">
    <property type="entry name" value="C4-DICARBOXYLATE TRANSPORT TRANSCRIPTIONAL REGULATORY PROTEIN DCTD"/>
    <property type="match status" value="1"/>
</dbReference>
<dbReference type="FunFam" id="3.40.50.300:FF:000006">
    <property type="entry name" value="DNA-binding transcriptional regulator NtrC"/>
    <property type="match status" value="1"/>
</dbReference>
<comment type="caution">
    <text evidence="10">The sequence shown here is derived from an EMBL/GenBank/DDBJ whole genome shotgun (WGS) entry which is preliminary data.</text>
</comment>
<keyword evidence="5" id="KW-0805">Transcription regulation</keyword>
<evidence type="ECO:0000256" key="2">
    <source>
        <dbReference type="ARBA" id="ARBA00022741"/>
    </source>
</evidence>
<keyword evidence="3" id="KW-0067">ATP-binding</keyword>
<dbReference type="RefSeq" id="WP_109062677.1">
    <property type="nucleotide sequence ID" value="NZ_QETA01000006.1"/>
</dbReference>
<dbReference type="InterPro" id="IPR025662">
    <property type="entry name" value="Sigma_54_int_dom_ATP-bd_1"/>
</dbReference>
<dbReference type="FunFam" id="3.40.50.2300:FF:000018">
    <property type="entry name" value="DNA-binding transcriptional regulator NtrC"/>
    <property type="match status" value="1"/>
</dbReference>
<name>A0A2V1JV60_9BURK</name>
<dbReference type="InterPro" id="IPR027417">
    <property type="entry name" value="P-loop_NTPase"/>
</dbReference>
<dbReference type="InterPro" id="IPR009057">
    <property type="entry name" value="Homeodomain-like_sf"/>
</dbReference>
<dbReference type="InterPro" id="IPR025944">
    <property type="entry name" value="Sigma_54_int_dom_CS"/>
</dbReference>
<dbReference type="SUPFAM" id="SSF52172">
    <property type="entry name" value="CheY-like"/>
    <property type="match status" value="1"/>
</dbReference>
<accession>A0A2V1JV60</accession>
<feature type="domain" description="Response regulatory" evidence="9">
    <location>
        <begin position="8"/>
        <end position="122"/>
    </location>
</feature>
<dbReference type="PROSITE" id="PS50045">
    <property type="entry name" value="SIGMA54_INTERACT_4"/>
    <property type="match status" value="1"/>
</dbReference>
<feature type="domain" description="Sigma-54 factor interaction" evidence="8">
    <location>
        <begin position="147"/>
        <end position="376"/>
    </location>
</feature>
<dbReference type="Gene3D" id="3.40.50.2300">
    <property type="match status" value="1"/>
</dbReference>
<evidence type="ECO:0000313" key="11">
    <source>
        <dbReference type="Proteomes" id="UP000245212"/>
    </source>
</evidence>
<dbReference type="PROSITE" id="PS50110">
    <property type="entry name" value="RESPONSE_REGULATORY"/>
    <property type="match status" value="1"/>
</dbReference>
<dbReference type="Pfam" id="PF00158">
    <property type="entry name" value="Sigma54_activat"/>
    <property type="match status" value="1"/>
</dbReference>
<evidence type="ECO:0000259" key="8">
    <source>
        <dbReference type="PROSITE" id="PS50045"/>
    </source>
</evidence>
<dbReference type="InterPro" id="IPR011006">
    <property type="entry name" value="CheY-like_superfamily"/>
</dbReference>
<organism evidence="10 11">
    <name type="scientific">Corticimicrobacter populi</name>
    <dbReference type="NCBI Taxonomy" id="2175229"/>
    <lineage>
        <taxon>Bacteria</taxon>
        <taxon>Pseudomonadati</taxon>
        <taxon>Pseudomonadota</taxon>
        <taxon>Betaproteobacteria</taxon>
        <taxon>Burkholderiales</taxon>
        <taxon>Alcaligenaceae</taxon>
        <taxon>Corticimicrobacter</taxon>
    </lineage>
</organism>
<dbReference type="CDD" id="cd00009">
    <property type="entry name" value="AAA"/>
    <property type="match status" value="1"/>
</dbReference>
<dbReference type="Gene3D" id="3.40.50.300">
    <property type="entry name" value="P-loop containing nucleotide triphosphate hydrolases"/>
    <property type="match status" value="1"/>
</dbReference>
<dbReference type="EMBL" id="QETA01000006">
    <property type="protein sequence ID" value="PWF21861.1"/>
    <property type="molecule type" value="Genomic_DNA"/>
</dbReference>
<dbReference type="Proteomes" id="UP000245212">
    <property type="component" value="Unassembled WGS sequence"/>
</dbReference>
<dbReference type="PROSITE" id="PS00688">
    <property type="entry name" value="SIGMA54_INTERACT_3"/>
    <property type="match status" value="1"/>
</dbReference>
<evidence type="ECO:0000256" key="7">
    <source>
        <dbReference type="PROSITE-ProRule" id="PRU00169"/>
    </source>
</evidence>
<feature type="modified residue" description="4-aspartylphosphate" evidence="7">
    <location>
        <position position="57"/>
    </location>
</feature>
<keyword evidence="6" id="KW-0804">Transcription</keyword>
<dbReference type="InterPro" id="IPR001789">
    <property type="entry name" value="Sig_transdc_resp-reg_receiver"/>
</dbReference>
<dbReference type="SUPFAM" id="SSF46689">
    <property type="entry name" value="Homeodomain-like"/>
    <property type="match status" value="1"/>
</dbReference>
<evidence type="ECO:0000256" key="4">
    <source>
        <dbReference type="ARBA" id="ARBA00023012"/>
    </source>
</evidence>
<dbReference type="Pfam" id="PF00072">
    <property type="entry name" value="Response_reg"/>
    <property type="match status" value="1"/>
</dbReference>
<dbReference type="PANTHER" id="PTHR32071">
    <property type="entry name" value="TRANSCRIPTIONAL REGULATORY PROTEIN"/>
    <property type="match status" value="1"/>
</dbReference>
<dbReference type="CDD" id="cd17549">
    <property type="entry name" value="REC_DctD-like"/>
    <property type="match status" value="1"/>
</dbReference>
<dbReference type="SMART" id="SM00448">
    <property type="entry name" value="REC"/>
    <property type="match status" value="1"/>
</dbReference>
<keyword evidence="1 7" id="KW-0597">Phosphoprotein</keyword>
<reference evidence="11" key="1">
    <citation type="submission" date="2018-05" db="EMBL/GenBank/DDBJ databases">
        <authorList>
            <person name="Li Y."/>
        </authorList>
    </citation>
    <scope>NUCLEOTIDE SEQUENCE [LARGE SCALE GENOMIC DNA]</scope>
    <source>
        <strain evidence="11">3d-2-2</strain>
    </source>
</reference>
<dbReference type="GO" id="GO:0006355">
    <property type="term" value="P:regulation of DNA-templated transcription"/>
    <property type="evidence" value="ECO:0007669"/>
    <property type="project" value="InterPro"/>
</dbReference>
<dbReference type="Gene3D" id="1.10.10.60">
    <property type="entry name" value="Homeodomain-like"/>
    <property type="match status" value="1"/>
</dbReference>
<evidence type="ECO:0000256" key="1">
    <source>
        <dbReference type="ARBA" id="ARBA00022553"/>
    </source>
</evidence>
<dbReference type="Pfam" id="PF25601">
    <property type="entry name" value="AAA_lid_14"/>
    <property type="match status" value="1"/>
</dbReference>
<keyword evidence="2" id="KW-0547">Nucleotide-binding</keyword>
<evidence type="ECO:0000256" key="6">
    <source>
        <dbReference type="ARBA" id="ARBA00023163"/>
    </source>
</evidence>
<dbReference type="GO" id="GO:0000160">
    <property type="term" value="P:phosphorelay signal transduction system"/>
    <property type="evidence" value="ECO:0007669"/>
    <property type="project" value="UniProtKB-KW"/>
</dbReference>
<sequence>MTSATALRAAFIDDDPDLRAAAAQSLDLAGITVDLFASAQDALAQLPADYPGVIISDIRMPGMDGLALFRALRARDAGQPVILITGHGDIDMAVQAMQEGAFDFLAKPYPTERLLTSTRHAATQRLLTLQNRSLQQALHQNDNEPLMLGESPAMQRLRNTLRHIADADADVLVEGETGTGKEVVASLLHHWSRRASHRLVAINCGALPENIIESELFGHEAGAFTGAQRKRMGRIEYADHGTLFLDEIESMPLAAQIRLLRVLETRSVTPLGTNEERPVNLRVVAATKVDLGQPDNQKQFRADLYYRLNVITLRLPPLRERREDIPLLFAHFCAQAARRFNRPQPPADSRTLAWLDSHTWPGNVRELAHYAERHVLGVSDPGLTQYSASTGLSLPERMERYEAQQIRSALAAHRGDIRATLAELGLPRKTFYDKLQRHGISRSDFAQDADIDT</sequence>
<keyword evidence="11" id="KW-1185">Reference proteome</keyword>
<protein>
    <submittedName>
        <fullName evidence="10">Fis family transcriptional regulator</fullName>
    </submittedName>
</protein>
<evidence type="ECO:0000259" key="9">
    <source>
        <dbReference type="PROSITE" id="PS50110"/>
    </source>
</evidence>
<evidence type="ECO:0000256" key="5">
    <source>
        <dbReference type="ARBA" id="ARBA00023015"/>
    </source>
</evidence>
<proteinExistence type="predicted"/>